<evidence type="ECO:0008006" key="3">
    <source>
        <dbReference type="Google" id="ProtNLM"/>
    </source>
</evidence>
<dbReference type="Proteomes" id="UP000325286">
    <property type="component" value="Chromosome"/>
</dbReference>
<sequence length="237" mass="26921">MSDEELFKKWFNAVATPEQIEDCCGDPEPWEEEYNQGLLMGLIPPNGKGLEKICEGHPHGEEILKRLQQVYAECVEPGDEMPSSFKERAVVPQSQQEVESLLLAHAAGLLAIAKAADSEDGLECVGDPPKLVRVAEEDDLETSDDDAFLNSEMFDGFEEKFSSDEQAPEDNTLILLTEPLYQWAWDDYAVPNYVLWPIYRGDSGLDEPRRPAYELFKRGVRHGYSEPRVIQYWFDSN</sequence>
<accession>A0A5B9QT94</accession>
<dbReference type="EMBL" id="CP042914">
    <property type="protein sequence ID" value="QEG41132.1"/>
    <property type="molecule type" value="Genomic_DNA"/>
</dbReference>
<organism evidence="1 2">
    <name type="scientific">Roseimaritima ulvae</name>
    <dbReference type="NCBI Taxonomy" id="980254"/>
    <lineage>
        <taxon>Bacteria</taxon>
        <taxon>Pseudomonadati</taxon>
        <taxon>Planctomycetota</taxon>
        <taxon>Planctomycetia</taxon>
        <taxon>Pirellulales</taxon>
        <taxon>Pirellulaceae</taxon>
        <taxon>Roseimaritima</taxon>
    </lineage>
</organism>
<protein>
    <recommendedName>
        <fullName evidence="3">DUF4240 domain-containing protein</fullName>
    </recommendedName>
</protein>
<evidence type="ECO:0000313" key="1">
    <source>
        <dbReference type="EMBL" id="QEG41132.1"/>
    </source>
</evidence>
<dbReference type="AlphaFoldDB" id="A0A5B9QT94"/>
<proteinExistence type="predicted"/>
<evidence type="ECO:0000313" key="2">
    <source>
        <dbReference type="Proteomes" id="UP000325286"/>
    </source>
</evidence>
<dbReference type="RefSeq" id="WP_068131935.1">
    <property type="nucleotide sequence ID" value="NZ_CP042914.1"/>
</dbReference>
<reference evidence="1 2" key="1">
    <citation type="submission" date="2019-08" db="EMBL/GenBank/DDBJ databases">
        <title>Deep-cultivation of Planctomycetes and their phenomic and genomic characterization uncovers novel biology.</title>
        <authorList>
            <person name="Wiegand S."/>
            <person name="Jogler M."/>
            <person name="Boedeker C."/>
            <person name="Pinto D."/>
            <person name="Vollmers J."/>
            <person name="Rivas-Marin E."/>
            <person name="Kohn T."/>
            <person name="Peeters S.H."/>
            <person name="Heuer A."/>
            <person name="Rast P."/>
            <person name="Oberbeckmann S."/>
            <person name="Bunk B."/>
            <person name="Jeske O."/>
            <person name="Meyerdierks A."/>
            <person name="Storesund J.E."/>
            <person name="Kallscheuer N."/>
            <person name="Luecker S."/>
            <person name="Lage O.M."/>
            <person name="Pohl T."/>
            <person name="Merkel B.J."/>
            <person name="Hornburger P."/>
            <person name="Mueller R.-W."/>
            <person name="Bruemmer F."/>
            <person name="Labrenz M."/>
            <person name="Spormann A.M."/>
            <person name="Op den Camp H."/>
            <person name="Overmann J."/>
            <person name="Amann R."/>
            <person name="Jetten M.S.M."/>
            <person name="Mascher T."/>
            <person name="Medema M.H."/>
            <person name="Devos D.P."/>
            <person name="Kaster A.-K."/>
            <person name="Ovreas L."/>
            <person name="Rohde M."/>
            <person name="Galperin M.Y."/>
            <person name="Jogler C."/>
        </authorList>
    </citation>
    <scope>NUCLEOTIDE SEQUENCE [LARGE SCALE GENOMIC DNA]</scope>
    <source>
        <strain evidence="1 2">UC8</strain>
    </source>
</reference>
<dbReference type="KEGG" id="rul:UC8_31510"/>
<gene>
    <name evidence="1" type="ORF">UC8_31510</name>
</gene>
<keyword evidence="2" id="KW-1185">Reference proteome</keyword>
<name>A0A5B9QT94_9BACT</name>
<dbReference type="OrthoDB" id="303390at2"/>